<dbReference type="EMBL" id="LIAE01010731">
    <property type="protein sequence ID" value="PAV55984.1"/>
    <property type="molecule type" value="Genomic_DNA"/>
</dbReference>
<keyword evidence="3" id="KW-1185">Reference proteome</keyword>
<reference evidence="2 3" key="1">
    <citation type="journal article" date="2017" name="Curr. Biol.">
        <title>Genome architecture and evolution of a unichromosomal asexual nematode.</title>
        <authorList>
            <person name="Fradin H."/>
            <person name="Zegar C."/>
            <person name="Gutwein M."/>
            <person name="Lucas J."/>
            <person name="Kovtun M."/>
            <person name="Corcoran D."/>
            <person name="Baugh L.R."/>
            <person name="Kiontke K."/>
            <person name="Gunsalus K."/>
            <person name="Fitch D.H."/>
            <person name="Piano F."/>
        </authorList>
    </citation>
    <scope>NUCLEOTIDE SEQUENCE [LARGE SCALE GENOMIC DNA]</scope>
    <source>
        <strain evidence="2">PF1309</strain>
    </source>
</reference>
<gene>
    <name evidence="2" type="ORF">WR25_14353</name>
</gene>
<feature type="compositionally biased region" description="Basic and acidic residues" evidence="1">
    <location>
        <begin position="1"/>
        <end position="10"/>
    </location>
</feature>
<comment type="caution">
    <text evidence="2">The sequence shown here is derived from an EMBL/GenBank/DDBJ whole genome shotgun (WGS) entry which is preliminary data.</text>
</comment>
<dbReference type="Proteomes" id="UP000218231">
    <property type="component" value="Unassembled WGS sequence"/>
</dbReference>
<sequence length="122" mass="14225">MLRYSSDLRRPHIPPPNPSHSPLLLPLRPASKQPVFDFCNSLPVIKLEHSFWSINSSNEFLRNFPVKYDIPGPEYEIVEKSLSDSQCAVDGYEIPTRRLKTMMHSSERRFTMSVDSQIFQRF</sequence>
<evidence type="ECO:0000313" key="3">
    <source>
        <dbReference type="Proteomes" id="UP000218231"/>
    </source>
</evidence>
<protein>
    <submittedName>
        <fullName evidence="2">Uncharacterized protein</fullName>
    </submittedName>
</protein>
<dbReference type="AlphaFoldDB" id="A0A2A2J300"/>
<evidence type="ECO:0000256" key="1">
    <source>
        <dbReference type="SAM" id="MobiDB-lite"/>
    </source>
</evidence>
<organism evidence="2 3">
    <name type="scientific">Diploscapter pachys</name>
    <dbReference type="NCBI Taxonomy" id="2018661"/>
    <lineage>
        <taxon>Eukaryota</taxon>
        <taxon>Metazoa</taxon>
        <taxon>Ecdysozoa</taxon>
        <taxon>Nematoda</taxon>
        <taxon>Chromadorea</taxon>
        <taxon>Rhabditida</taxon>
        <taxon>Rhabditina</taxon>
        <taxon>Rhabditomorpha</taxon>
        <taxon>Rhabditoidea</taxon>
        <taxon>Rhabditidae</taxon>
        <taxon>Diploscapter</taxon>
    </lineage>
</organism>
<feature type="region of interest" description="Disordered" evidence="1">
    <location>
        <begin position="1"/>
        <end position="24"/>
    </location>
</feature>
<name>A0A2A2J300_9BILA</name>
<proteinExistence type="predicted"/>
<evidence type="ECO:0000313" key="2">
    <source>
        <dbReference type="EMBL" id="PAV55984.1"/>
    </source>
</evidence>
<accession>A0A2A2J300</accession>